<evidence type="ECO:0000313" key="2">
    <source>
        <dbReference type="Proteomes" id="UP000445582"/>
    </source>
</evidence>
<protein>
    <submittedName>
        <fullName evidence="1">Uncharacterized protein</fullName>
    </submittedName>
</protein>
<comment type="caution">
    <text evidence="1">The sequence shown here is derived from an EMBL/GenBank/DDBJ whole genome shotgun (WGS) entry which is preliminary data.</text>
</comment>
<dbReference type="Proteomes" id="UP000445582">
    <property type="component" value="Unassembled WGS sequence"/>
</dbReference>
<accession>A0A844YI94</accession>
<dbReference type="EMBL" id="WTYN01000002">
    <property type="protein sequence ID" value="MXO63647.1"/>
    <property type="molecule type" value="Genomic_DNA"/>
</dbReference>
<keyword evidence="2" id="KW-1185">Reference proteome</keyword>
<name>A0A844YI94_9SPHN</name>
<organism evidence="1 2">
    <name type="scientific">Qipengyuania oceanensis</name>
    <dbReference type="NCBI Taxonomy" id="1463597"/>
    <lineage>
        <taxon>Bacteria</taxon>
        <taxon>Pseudomonadati</taxon>
        <taxon>Pseudomonadota</taxon>
        <taxon>Alphaproteobacteria</taxon>
        <taxon>Sphingomonadales</taxon>
        <taxon>Erythrobacteraceae</taxon>
        <taxon>Qipengyuania</taxon>
    </lineage>
</organism>
<dbReference type="RefSeq" id="WP_160676191.1">
    <property type="nucleotide sequence ID" value="NZ_WTYN01000002.1"/>
</dbReference>
<dbReference type="AlphaFoldDB" id="A0A844YI94"/>
<reference evidence="1 2" key="1">
    <citation type="submission" date="2019-12" db="EMBL/GenBank/DDBJ databases">
        <title>Genomic-based taxomic classification of the family Erythrobacteraceae.</title>
        <authorList>
            <person name="Xu L."/>
        </authorList>
    </citation>
    <scope>NUCLEOTIDE SEQUENCE [LARGE SCALE GENOMIC DNA]</scope>
    <source>
        <strain evidence="1 2">MCCC 1A09965</strain>
    </source>
</reference>
<sequence>MTMLLTLSLIALLAVTLVATFGVLADSAVRGWNAYGNLRRTARATHTLMPAARYKEEIALARLPEMRTFAVTRHGGAFNTPRSTRRRLPAAA</sequence>
<evidence type="ECO:0000313" key="1">
    <source>
        <dbReference type="EMBL" id="MXO63647.1"/>
    </source>
</evidence>
<gene>
    <name evidence="1" type="ORF">GRI48_11550</name>
</gene>
<proteinExistence type="predicted"/>